<name>A0A0H5Q0E3_9ZZZZ</name>
<evidence type="ECO:0000313" key="1">
    <source>
        <dbReference type="EMBL" id="CRY95313.1"/>
    </source>
</evidence>
<dbReference type="AlphaFoldDB" id="A0A0H5Q0E3"/>
<dbReference type="EMBL" id="LN853219">
    <property type="protein sequence ID" value="CRY95313.1"/>
    <property type="molecule type" value="Genomic_DNA"/>
</dbReference>
<protein>
    <recommendedName>
        <fullName evidence="2">HEAT repeat domain-containing protein</fullName>
    </recommendedName>
</protein>
<keyword evidence="1" id="KW-0614">Plasmid</keyword>
<reference evidence="1" key="2">
    <citation type="submission" date="2015-07" db="EMBL/GenBank/DDBJ databases">
        <title>Plasmids, circular viruses and viroids from rat gut.</title>
        <authorList>
            <person name="Jorgensen T.J."/>
            <person name="Hansen M.A."/>
            <person name="Xu Z."/>
            <person name="Tabak M.A."/>
            <person name="Sorensen S.J."/>
            <person name="Hansen L.H."/>
        </authorList>
    </citation>
    <scope>NUCLEOTIDE SEQUENCE</scope>
    <source>
        <plasmid evidence="1">pRGRH0588</plasmid>
    </source>
</reference>
<sequence>MSFIMETPKNIEDLVKDANRKHSWKIRLSALNELKKYDCRQSRDVITRLALHDKVYKVKEEAFRAAQAFGITKNGKPIFLGKKDIGYKASDFTKLFQRIKREKKMEDFDLKIFKETFEILNPEMLDVMSFEKGNKLDDWIQKTFSGLPKK</sequence>
<organism evidence="1">
    <name type="scientific">uncultured prokaryote</name>
    <dbReference type="NCBI Taxonomy" id="198431"/>
    <lineage>
        <taxon>unclassified sequences</taxon>
        <taxon>environmental samples</taxon>
    </lineage>
</organism>
<proteinExistence type="predicted"/>
<geneLocation type="plasmid" evidence="1">
    <name>pRGRH0588</name>
</geneLocation>
<evidence type="ECO:0008006" key="2">
    <source>
        <dbReference type="Google" id="ProtNLM"/>
    </source>
</evidence>
<accession>A0A0H5Q0E3</accession>
<reference evidence="1" key="1">
    <citation type="submission" date="2015-06" db="EMBL/GenBank/DDBJ databases">
        <authorList>
            <person name="Joergensen T."/>
        </authorList>
    </citation>
    <scope>NUCLEOTIDE SEQUENCE</scope>
    <source>
        <plasmid evidence="1">pRGRH0588</plasmid>
    </source>
</reference>